<dbReference type="PANTHER" id="PTHR34775">
    <property type="entry name" value="TRANSMEMBRANE PROTEIN"/>
    <property type="match status" value="1"/>
</dbReference>
<sequence>MAMPPNKSSSSPIASKSNPNLRNSEIGNPMRRSFTGNSFAKPSINANPRSFNPNTPANSPSENLRRSSMGRATVVTFRDSEDKENGKDQNWKQMRVRSPSGSNGTKNFMSSTISAASKVTTSPRKKILAERNEPVRASSVSFSDLKSSCLNPRVEDPEHTKVGLAPHLVFTTSKTQKDIDSKELLCSKNEPEEEPVCVKASDEPDSVNLDPSFKISPPPCCPKSSPVIAPLDDDPAAHPYDPKTNYLSPRPQFLHYRPNPRIEYYLSKEREGKRLEDNFISGSSSDTDTTEETQSEYSQKELEDVTSDAVVKEEQQLPEENEEEEEEEEKQGVNVSEPCDISITNTFMSKEEGAEVKWSSKTGFFWKSKFTALLLFLVVAFLSISVIHSPVIDSSVLKDLSFLKEYDHSEVAEFARSSLDGLARNFRVWSANSVSFISELILHLRGAHDLAPLQYCNLTALMEDVRVDGYSVFDHSDKGMERKYEFDVVDIEALGEKGRTEIGAAENTVEVYADPEYDEQVNEEAETPVEIQVVEEKGQPEIGAVESTVEVVRVPEHEEQVDQEAEAAVNIEEVSEGNNNFISGEVVLQAAHADLVELESSKVEQSQEENVGADHIDSEPESNVSMREEIVLISLAEKVDTVVSGIQELESEMSTGAEVESFKDYGPISSKVDASCENVQTSEEVDLTVDETEFKVSMVTMLGIALLVSALIGSTAFIYGKKRKSTASNPAISVVQPSLPRKLDASPTLPFSTEHTFQERPSSWNWIGEPCPSEMSNIQKSSSYRTKGLKAFDKAESQEMPRKNHRRESLTSIDSSMGSPSYGSFTTYEKIPIKHVSIIYCSFLLNTFTILLFLIICALFLQGEEDIVTPVRRSSRIRKQVTSP</sequence>
<dbReference type="FunCoup" id="A0A5E4EIM4">
    <property type="interactions" value="595"/>
</dbReference>
<dbReference type="OMA" id="EAIYINQ"/>
<feature type="compositionally biased region" description="Basic and acidic residues" evidence="1">
    <location>
        <begin position="78"/>
        <end position="90"/>
    </location>
</feature>
<feature type="region of interest" description="Disordered" evidence="1">
    <location>
        <begin position="1"/>
        <end position="142"/>
    </location>
</feature>
<feature type="compositionally biased region" description="Acidic residues" evidence="1">
    <location>
        <begin position="316"/>
        <end position="329"/>
    </location>
</feature>
<feature type="region of interest" description="Disordered" evidence="1">
    <location>
        <begin position="275"/>
        <end position="336"/>
    </location>
</feature>
<keyword evidence="2" id="KW-0812">Transmembrane</keyword>
<dbReference type="EMBL" id="CABIKO010000015">
    <property type="protein sequence ID" value="VVA15553.1"/>
    <property type="molecule type" value="Genomic_DNA"/>
</dbReference>
<dbReference type="Proteomes" id="UP000327085">
    <property type="component" value="Chromosome 8"/>
</dbReference>
<dbReference type="PANTHER" id="PTHR34775:SF4">
    <property type="entry name" value="TRANSMEMBRANE PROTEIN"/>
    <property type="match status" value="1"/>
</dbReference>
<keyword evidence="2" id="KW-0472">Membrane</keyword>
<evidence type="ECO:0000256" key="2">
    <source>
        <dbReference type="SAM" id="Phobius"/>
    </source>
</evidence>
<reference evidence="4" key="1">
    <citation type="journal article" date="2020" name="Plant J.">
        <title>Transposons played a major role in the diversification between the closely related almond and peach genomes: results from the almond genome sequence.</title>
        <authorList>
            <person name="Alioto T."/>
            <person name="Alexiou K.G."/>
            <person name="Bardil A."/>
            <person name="Barteri F."/>
            <person name="Castanera R."/>
            <person name="Cruz F."/>
            <person name="Dhingra A."/>
            <person name="Duval H."/>
            <person name="Fernandez I Marti A."/>
            <person name="Frias L."/>
            <person name="Galan B."/>
            <person name="Garcia J.L."/>
            <person name="Howad W."/>
            <person name="Gomez-Garrido J."/>
            <person name="Gut M."/>
            <person name="Julca I."/>
            <person name="Morata J."/>
            <person name="Puigdomenech P."/>
            <person name="Ribeca P."/>
            <person name="Rubio Cabetas M.J."/>
            <person name="Vlasova A."/>
            <person name="Wirthensohn M."/>
            <person name="Garcia-Mas J."/>
            <person name="Gabaldon T."/>
            <person name="Casacuberta J.M."/>
            <person name="Arus P."/>
        </authorList>
    </citation>
    <scope>NUCLEOTIDE SEQUENCE [LARGE SCALE GENOMIC DNA]</scope>
    <source>
        <strain evidence="4">cv. Texas</strain>
    </source>
</reference>
<feature type="compositionally biased region" description="Low complexity" evidence="1">
    <location>
        <begin position="1"/>
        <end position="20"/>
    </location>
</feature>
<dbReference type="AlphaFoldDB" id="A0A5E4EIM4"/>
<keyword evidence="2" id="KW-1133">Transmembrane helix</keyword>
<name>A0A5E4EIM4_PRUDU</name>
<organism evidence="3 4">
    <name type="scientific">Prunus dulcis</name>
    <name type="common">Almond</name>
    <name type="synonym">Amygdalus dulcis</name>
    <dbReference type="NCBI Taxonomy" id="3755"/>
    <lineage>
        <taxon>Eukaryota</taxon>
        <taxon>Viridiplantae</taxon>
        <taxon>Streptophyta</taxon>
        <taxon>Embryophyta</taxon>
        <taxon>Tracheophyta</taxon>
        <taxon>Spermatophyta</taxon>
        <taxon>Magnoliopsida</taxon>
        <taxon>eudicotyledons</taxon>
        <taxon>Gunneridae</taxon>
        <taxon>Pentapetalae</taxon>
        <taxon>rosids</taxon>
        <taxon>fabids</taxon>
        <taxon>Rosales</taxon>
        <taxon>Rosaceae</taxon>
        <taxon>Amygdaloideae</taxon>
        <taxon>Amygdaleae</taxon>
        <taxon>Prunus</taxon>
    </lineage>
</organism>
<evidence type="ECO:0000313" key="3">
    <source>
        <dbReference type="EMBL" id="VVA15553.1"/>
    </source>
</evidence>
<feature type="compositionally biased region" description="Polar residues" evidence="1">
    <location>
        <begin position="99"/>
        <end position="122"/>
    </location>
</feature>
<evidence type="ECO:0000313" key="4">
    <source>
        <dbReference type="Proteomes" id="UP000327085"/>
    </source>
</evidence>
<feature type="transmembrane region" description="Helical" evidence="2">
    <location>
        <begin position="698"/>
        <end position="719"/>
    </location>
</feature>
<protein>
    <submittedName>
        <fullName evidence="3">PREDICTED: LOC110645721 isoform</fullName>
    </submittedName>
</protein>
<gene>
    <name evidence="3" type="ORF">ALMOND_2B017140</name>
</gene>
<feature type="region of interest" description="Disordered" evidence="1">
    <location>
        <begin position="190"/>
        <end position="254"/>
    </location>
</feature>
<feature type="transmembrane region" description="Helical" evidence="2">
    <location>
        <begin position="370"/>
        <end position="391"/>
    </location>
</feature>
<accession>A0A5E4EIM4</accession>
<feature type="transmembrane region" description="Helical" evidence="2">
    <location>
        <begin position="838"/>
        <end position="861"/>
    </location>
</feature>
<feature type="compositionally biased region" description="Polar residues" evidence="1">
    <location>
        <begin position="34"/>
        <end position="62"/>
    </location>
</feature>
<dbReference type="Gramene" id="VVA15553">
    <property type="protein sequence ID" value="VVA15553"/>
    <property type="gene ID" value="Prudul26B017140"/>
</dbReference>
<dbReference type="InParanoid" id="A0A5E4EIM4"/>
<evidence type="ECO:0000256" key="1">
    <source>
        <dbReference type="SAM" id="MobiDB-lite"/>
    </source>
</evidence>
<proteinExistence type="predicted"/>